<dbReference type="SUPFAM" id="SSF50486">
    <property type="entry name" value="FMT C-terminal domain-like"/>
    <property type="match status" value="1"/>
</dbReference>
<dbReference type="RefSeq" id="WP_035146470.1">
    <property type="nucleotide sequence ID" value="NZ_CAKMCP010000001.1"/>
</dbReference>
<dbReference type="HAMAP" id="MF_00527">
    <property type="entry name" value="3MGH"/>
    <property type="match status" value="1"/>
</dbReference>
<gene>
    <name evidence="6" type="ORF">LAS9267_01218</name>
</gene>
<dbReference type="AlphaFoldDB" id="A0A2K4QAY5"/>
<keyword evidence="2 5" id="KW-0227">DNA damage</keyword>
<dbReference type="GO" id="GO:0006284">
    <property type="term" value="P:base-excision repair"/>
    <property type="evidence" value="ECO:0007669"/>
    <property type="project" value="InterPro"/>
</dbReference>
<dbReference type="FunFam" id="3.10.300.10:FF:000001">
    <property type="entry name" value="Putative 3-methyladenine DNA glycosylase"/>
    <property type="match status" value="1"/>
</dbReference>
<dbReference type="CDD" id="cd00540">
    <property type="entry name" value="AAG"/>
    <property type="match status" value="1"/>
</dbReference>
<organism evidence="6 7">
    <name type="scientific">Latilactobacillus sakei</name>
    <name type="common">Lactobacillus sakei</name>
    <dbReference type="NCBI Taxonomy" id="1599"/>
    <lineage>
        <taxon>Bacteria</taxon>
        <taxon>Bacillati</taxon>
        <taxon>Bacillota</taxon>
        <taxon>Bacilli</taxon>
        <taxon>Lactobacillales</taxon>
        <taxon>Lactobacillaceae</taxon>
        <taxon>Latilactobacillus</taxon>
    </lineage>
</organism>
<keyword evidence="4 5" id="KW-0234">DNA repair</keyword>
<dbReference type="InterPro" id="IPR011034">
    <property type="entry name" value="Formyl_transferase-like_C_sf"/>
</dbReference>
<evidence type="ECO:0000256" key="1">
    <source>
        <dbReference type="ARBA" id="ARBA00009232"/>
    </source>
</evidence>
<reference evidence="6 7" key="1">
    <citation type="submission" date="2018-02" db="EMBL/GenBank/DDBJ databases">
        <authorList>
            <person name="Rodrigo-Torres L."/>
            <person name="Arahal R. D."/>
            <person name="Lucena T."/>
        </authorList>
    </citation>
    <scope>NUCLEOTIDE SEQUENCE [LARGE SCALE GENOMIC DNA]</scope>
    <source>
        <strain evidence="6 7">CECT 9267</strain>
    </source>
</reference>
<evidence type="ECO:0000313" key="7">
    <source>
        <dbReference type="Proteomes" id="UP000239650"/>
    </source>
</evidence>
<dbReference type="Gene3D" id="3.10.300.10">
    <property type="entry name" value="Methylpurine-DNA glycosylase (MPG)"/>
    <property type="match status" value="1"/>
</dbReference>
<proteinExistence type="inferred from homology"/>
<dbReference type="InterPro" id="IPR036995">
    <property type="entry name" value="MPG_sf"/>
</dbReference>
<dbReference type="PANTHER" id="PTHR10429:SF0">
    <property type="entry name" value="DNA-3-METHYLADENINE GLYCOSYLASE"/>
    <property type="match status" value="1"/>
</dbReference>
<dbReference type="Proteomes" id="UP000239650">
    <property type="component" value="Unassembled WGS sequence"/>
</dbReference>
<dbReference type="NCBIfam" id="TIGR00567">
    <property type="entry name" value="3mg"/>
    <property type="match status" value="1"/>
</dbReference>
<accession>A0A2K4QAY5</accession>
<dbReference type="EMBL" id="OKRC01000005">
    <property type="protein sequence ID" value="SPE21226.1"/>
    <property type="molecule type" value="Genomic_DNA"/>
</dbReference>
<evidence type="ECO:0000256" key="4">
    <source>
        <dbReference type="ARBA" id="ARBA00023204"/>
    </source>
</evidence>
<name>A0A2K4QAY5_LATSK</name>
<evidence type="ECO:0000256" key="2">
    <source>
        <dbReference type="ARBA" id="ARBA00022763"/>
    </source>
</evidence>
<evidence type="ECO:0000256" key="5">
    <source>
        <dbReference type="HAMAP-Rule" id="MF_00527"/>
    </source>
</evidence>
<sequence>MTSIQSAPMSFFTNRPTTEIARDLLGTHLLYTSHQGTLGGLIVETEAYVGAQDTAAHAYNGRRTPFSEPLYHEPGTIYIYQLRGFFLFDIVTQAVDQPQGVLIRAIEPTHGLAQMQRNRPNKPGVNLTNGPGKLMGALGIHDKQLTFKNVDTAPLTIDLANRQHPRHITTAPRIGVNTEAASGQLPYRYFITGNPYVSGTLKKDWDREQHGWL</sequence>
<comment type="similarity">
    <text evidence="1 5">Belongs to the DNA glycosylase MPG family.</text>
</comment>
<dbReference type="EC" id="3.2.2.-" evidence="5"/>
<evidence type="ECO:0000313" key="6">
    <source>
        <dbReference type="EMBL" id="SPE21226.1"/>
    </source>
</evidence>
<protein>
    <recommendedName>
        <fullName evidence="5">Putative 3-methyladenine DNA glycosylase</fullName>
        <ecNumber evidence="5">3.2.2.-</ecNumber>
    </recommendedName>
</protein>
<keyword evidence="3 5" id="KW-0378">Hydrolase</keyword>
<comment type="caution">
    <text evidence="6">The sequence shown here is derived from an EMBL/GenBank/DDBJ whole genome shotgun (WGS) entry which is preliminary data.</text>
</comment>
<dbReference type="GO" id="GO:0003905">
    <property type="term" value="F:alkylbase DNA N-glycosylase activity"/>
    <property type="evidence" value="ECO:0007669"/>
    <property type="project" value="InterPro"/>
</dbReference>
<dbReference type="Pfam" id="PF02245">
    <property type="entry name" value="Pur_DNA_glyco"/>
    <property type="match status" value="1"/>
</dbReference>
<dbReference type="PANTHER" id="PTHR10429">
    <property type="entry name" value="DNA-3-METHYLADENINE GLYCOSYLASE"/>
    <property type="match status" value="1"/>
</dbReference>
<dbReference type="InterPro" id="IPR003180">
    <property type="entry name" value="MPG"/>
</dbReference>
<evidence type="ECO:0000256" key="3">
    <source>
        <dbReference type="ARBA" id="ARBA00022801"/>
    </source>
</evidence>
<dbReference type="GO" id="GO:0003677">
    <property type="term" value="F:DNA binding"/>
    <property type="evidence" value="ECO:0007669"/>
    <property type="project" value="InterPro"/>
</dbReference>